<evidence type="ECO:0000313" key="3">
    <source>
        <dbReference type="Proteomes" id="UP001606303"/>
    </source>
</evidence>
<reference evidence="2 3" key="1">
    <citation type="submission" date="2024-08" db="EMBL/GenBank/DDBJ databases">
        <authorList>
            <person name="Lu H."/>
        </authorList>
    </citation>
    <scope>NUCLEOTIDE SEQUENCE [LARGE SCALE GENOMIC DNA]</scope>
    <source>
        <strain evidence="2 3">BYS87W</strain>
    </source>
</reference>
<evidence type="ECO:0000256" key="1">
    <source>
        <dbReference type="SAM" id="SignalP"/>
    </source>
</evidence>
<sequence>MKNRRFMLSSGAALAGALMLARRVPAATLEGVAATPASAAALGPLTPQERALHALNRLGYGPTAADAAAIAAQGAGPWLERFLAEQLAPTRPEPPPASARRLAGLEVLTLGQAELLGRYREAVKSTREARREKTKGMTPEADALNAVREQVRPLVAQAAQARLSRALQSPAQLDEVLTEFWFNHFNVFAGKGPVGVLVADYEQRAVRPHVLGRFRDMLGATARHPAMLLYLDNAQSVVAGYEPPHRARRLLDARPEAKARKATGLNENYARELMELHTLGVDGGYTQRDVTELARMLTGWGLDTRKALQGGHGDLFAFEPHKHDPGTKTWLGQTVRPAGLAEGERALDVLASHPATARHLAHKFAQAFVADEPPAALVQKLAANFLSTGGDLREFTRTLIQADEFWSREAYQAKFKTPYQYLLSSLRALDLQNSAVNTPQPLLAALAQAGQPLYGATTPDGYKNVATAWRNPEALTQRVQLATTLGQRSGLSAERLGTTLGAAVSDATRRTLATEPPAQQVALLLASPDFMKR</sequence>
<dbReference type="Proteomes" id="UP001606303">
    <property type="component" value="Unassembled WGS sequence"/>
</dbReference>
<protein>
    <submittedName>
        <fullName evidence="2">DUF1800 family protein</fullName>
    </submittedName>
</protein>
<dbReference type="Pfam" id="PF08811">
    <property type="entry name" value="DUF1800"/>
    <property type="match status" value="1"/>
</dbReference>
<proteinExistence type="predicted"/>
<organism evidence="2 3">
    <name type="scientific">Pelomonas baiyunensis</name>
    <dbReference type="NCBI Taxonomy" id="3299026"/>
    <lineage>
        <taxon>Bacteria</taxon>
        <taxon>Pseudomonadati</taxon>
        <taxon>Pseudomonadota</taxon>
        <taxon>Betaproteobacteria</taxon>
        <taxon>Burkholderiales</taxon>
        <taxon>Sphaerotilaceae</taxon>
        <taxon>Roseateles</taxon>
    </lineage>
</organism>
<dbReference type="EMBL" id="JBIGIB010000003">
    <property type="protein sequence ID" value="MFG6467627.1"/>
    <property type="molecule type" value="Genomic_DNA"/>
</dbReference>
<name>A0ABW7H0L5_9BURK</name>
<keyword evidence="1" id="KW-0732">Signal</keyword>
<dbReference type="PROSITE" id="PS51318">
    <property type="entry name" value="TAT"/>
    <property type="match status" value="1"/>
</dbReference>
<dbReference type="InterPro" id="IPR006311">
    <property type="entry name" value="TAT_signal"/>
</dbReference>
<dbReference type="RefSeq" id="WP_394385382.1">
    <property type="nucleotide sequence ID" value="NZ_JBIGIB010000003.1"/>
</dbReference>
<feature type="signal peptide" evidence="1">
    <location>
        <begin position="1"/>
        <end position="26"/>
    </location>
</feature>
<feature type="chain" id="PRO_5046559616" evidence="1">
    <location>
        <begin position="27"/>
        <end position="533"/>
    </location>
</feature>
<accession>A0ABW7H0L5</accession>
<gene>
    <name evidence="2" type="ORF">ACG01O_13465</name>
</gene>
<dbReference type="InterPro" id="IPR014917">
    <property type="entry name" value="DUF1800"/>
</dbReference>
<comment type="caution">
    <text evidence="2">The sequence shown here is derived from an EMBL/GenBank/DDBJ whole genome shotgun (WGS) entry which is preliminary data.</text>
</comment>
<evidence type="ECO:0000313" key="2">
    <source>
        <dbReference type="EMBL" id="MFG6467627.1"/>
    </source>
</evidence>
<keyword evidence="3" id="KW-1185">Reference proteome</keyword>